<organism evidence="1 2">
    <name type="scientific">Vibrio ulleungensis</name>
    <dbReference type="NCBI Taxonomy" id="2807619"/>
    <lineage>
        <taxon>Bacteria</taxon>
        <taxon>Pseudomonadati</taxon>
        <taxon>Pseudomonadota</taxon>
        <taxon>Gammaproteobacteria</taxon>
        <taxon>Vibrionales</taxon>
        <taxon>Vibrionaceae</taxon>
        <taxon>Vibrio</taxon>
    </lineage>
</organism>
<protein>
    <submittedName>
        <fullName evidence="1">YbaY family lipoprotein</fullName>
    </submittedName>
</protein>
<name>A0ABS2HI91_9VIBR</name>
<comment type="caution">
    <text evidence="1">The sequence shown here is derived from an EMBL/GenBank/DDBJ whole genome shotgun (WGS) entry which is preliminary data.</text>
</comment>
<dbReference type="InterPro" id="IPR053196">
    <property type="entry name" value="Lipoprotein_YbaY-like"/>
</dbReference>
<accession>A0ABS2HI91</accession>
<dbReference type="Pfam" id="PF09619">
    <property type="entry name" value="YscW"/>
    <property type="match status" value="1"/>
</dbReference>
<proteinExistence type="predicted"/>
<gene>
    <name evidence="1" type="ORF">JQC93_10020</name>
</gene>
<dbReference type="PANTHER" id="PTHR38013">
    <property type="entry name" value="GLYCOPROTEIN/POLYSACCHARIDE METABOLISM"/>
    <property type="match status" value="1"/>
</dbReference>
<keyword evidence="2" id="KW-1185">Reference proteome</keyword>
<reference evidence="1 2" key="1">
    <citation type="submission" date="2021-02" db="EMBL/GenBank/DDBJ databases">
        <authorList>
            <person name="Park J.-S."/>
        </authorList>
    </citation>
    <scope>NUCLEOTIDE SEQUENCE [LARGE SCALE GENOMIC DNA]</scope>
    <source>
        <strain evidence="1 2">188UL20-2</strain>
    </source>
</reference>
<dbReference type="PANTHER" id="PTHR38013:SF1">
    <property type="entry name" value="GLYCOPROTEIN_POLYSACCHARIDE METABOLISM"/>
    <property type="match status" value="1"/>
</dbReference>
<dbReference type="InterPro" id="IPR039366">
    <property type="entry name" value="Pilotin"/>
</dbReference>
<sequence>MAIGLSGCQSNEMQAMDKGASSEQSVISGKVMYRERIALPDTAVLEVKLEDVSLADAPAKVLSEVELPTLGKQVPLSFTLPYDSEQIIDNHRYGLRIKIFDGERLLFINDYHIGVINDPDSTNYVEATLKSAK</sequence>
<dbReference type="RefSeq" id="WP_205158459.1">
    <property type="nucleotide sequence ID" value="NZ_JAFEUM010000003.1"/>
</dbReference>
<evidence type="ECO:0000313" key="2">
    <source>
        <dbReference type="Proteomes" id="UP000809621"/>
    </source>
</evidence>
<keyword evidence="1" id="KW-0449">Lipoprotein</keyword>
<evidence type="ECO:0000313" key="1">
    <source>
        <dbReference type="EMBL" id="MBM7036739.1"/>
    </source>
</evidence>
<dbReference type="Proteomes" id="UP000809621">
    <property type="component" value="Unassembled WGS sequence"/>
</dbReference>
<dbReference type="EMBL" id="JAFEUM010000003">
    <property type="protein sequence ID" value="MBM7036739.1"/>
    <property type="molecule type" value="Genomic_DNA"/>
</dbReference>